<evidence type="ECO:0000313" key="2">
    <source>
        <dbReference type="Proteomes" id="UP000064920"/>
    </source>
</evidence>
<dbReference type="STRING" id="1397108.IMCC12053_2220"/>
<dbReference type="EMBL" id="CP012023">
    <property type="protein sequence ID" value="ALI56167.1"/>
    <property type="molecule type" value="Genomic_DNA"/>
</dbReference>
<dbReference type="KEGG" id="cmar:IMCC12053_2220"/>
<reference evidence="1 2" key="1">
    <citation type="submission" date="2015-05" db="EMBL/GenBank/DDBJ databases">
        <authorList>
            <person name="Wang D.B."/>
            <person name="Wang M."/>
        </authorList>
    </citation>
    <scope>NUCLEOTIDE SEQUENCE [LARGE SCALE GENOMIC DNA]</scope>
    <source>
        <strain evidence="1 2">IMCC 12053</strain>
    </source>
</reference>
<evidence type="ECO:0000313" key="1">
    <source>
        <dbReference type="EMBL" id="ALI56167.1"/>
    </source>
</evidence>
<proteinExistence type="predicted"/>
<protein>
    <submittedName>
        <fullName evidence="1">Uncharacterized protein</fullName>
    </submittedName>
</protein>
<dbReference type="Proteomes" id="UP000064920">
    <property type="component" value="Chromosome"/>
</dbReference>
<keyword evidence="2" id="KW-1185">Reference proteome</keyword>
<organism evidence="1 2">
    <name type="scientific">Celeribacter marinus</name>
    <dbReference type="NCBI Taxonomy" id="1397108"/>
    <lineage>
        <taxon>Bacteria</taxon>
        <taxon>Pseudomonadati</taxon>
        <taxon>Pseudomonadota</taxon>
        <taxon>Alphaproteobacteria</taxon>
        <taxon>Rhodobacterales</taxon>
        <taxon>Roseobacteraceae</taxon>
        <taxon>Celeribacter</taxon>
    </lineage>
</organism>
<dbReference type="AlphaFoldDB" id="A0A0P0ABD3"/>
<name>A0A0P0ABD3_9RHOB</name>
<accession>A0A0P0ABD3</accession>
<gene>
    <name evidence="1" type="ORF">IMCC12053_2220</name>
</gene>
<sequence>MFICASIVRHAFLPEGMRIQDGADQRFLCLPARLKMV</sequence>